<feature type="transmembrane region" description="Helical" evidence="1">
    <location>
        <begin position="430"/>
        <end position="452"/>
    </location>
</feature>
<dbReference type="PANTHER" id="PTHR37422">
    <property type="entry name" value="TEICHURONIC ACID BIOSYNTHESIS PROTEIN TUAE"/>
    <property type="match status" value="1"/>
</dbReference>
<keyword evidence="1" id="KW-0472">Membrane</keyword>
<feature type="transmembrane region" description="Helical" evidence="1">
    <location>
        <begin position="108"/>
        <end position="128"/>
    </location>
</feature>
<feature type="transmembrane region" description="Helical" evidence="1">
    <location>
        <begin position="459"/>
        <end position="480"/>
    </location>
</feature>
<keyword evidence="2" id="KW-0808">Transferase</keyword>
<feature type="transmembrane region" description="Helical" evidence="1">
    <location>
        <begin position="274"/>
        <end position="307"/>
    </location>
</feature>
<dbReference type="PANTHER" id="PTHR37422:SF13">
    <property type="entry name" value="LIPOPOLYSACCHARIDE BIOSYNTHESIS PROTEIN PA4999-RELATED"/>
    <property type="match status" value="1"/>
</dbReference>
<dbReference type="RefSeq" id="WP_397540359.1">
    <property type="nucleotide sequence ID" value="NZ_CP025184.1"/>
</dbReference>
<keyword evidence="2" id="KW-0614">Plasmid</keyword>
<evidence type="ECO:0000313" key="3">
    <source>
        <dbReference type="EMBL" id="AWV20317.1"/>
    </source>
</evidence>
<organism evidence="2">
    <name type="scientific">Roseomonas mucosa</name>
    <dbReference type="NCBI Taxonomy" id="207340"/>
    <lineage>
        <taxon>Bacteria</taxon>
        <taxon>Pseudomonadati</taxon>
        <taxon>Pseudomonadota</taxon>
        <taxon>Alphaproteobacteria</taxon>
        <taxon>Acetobacterales</taxon>
        <taxon>Roseomonadaceae</taxon>
        <taxon>Roseomonas</taxon>
    </lineage>
</organism>
<gene>
    <name evidence="3" type="ORF">RADP37_04793</name>
    <name evidence="2" type="ORF">RADP37_04793a</name>
</gene>
<geneLocation type="plasmid" evidence="2">
    <name>p3-AD2</name>
</geneLocation>
<keyword evidence="2" id="KW-0328">Glycosyltransferase</keyword>
<dbReference type="InterPro" id="IPR051533">
    <property type="entry name" value="WaaL-like"/>
</dbReference>
<dbReference type="EMBL" id="CP025184">
    <property type="protein sequence ID" value="AWV20065.1"/>
    <property type="molecule type" value="Genomic_DNA"/>
</dbReference>
<accession>A0A4Y1MPZ3</accession>
<dbReference type="EC" id="2.4.1.-" evidence="2"/>
<feature type="transmembrane region" description="Helical" evidence="1">
    <location>
        <begin position="194"/>
        <end position="215"/>
    </location>
</feature>
<feature type="transmembrane region" description="Helical" evidence="1">
    <location>
        <begin position="140"/>
        <end position="158"/>
    </location>
</feature>
<dbReference type="AlphaFoldDB" id="A0A4Y1MPZ3"/>
<feature type="transmembrane region" description="Helical" evidence="1">
    <location>
        <begin position="399"/>
        <end position="418"/>
    </location>
</feature>
<reference evidence="2" key="1">
    <citation type="submission" date="2017-12" db="EMBL/GenBank/DDBJ databases">
        <authorList>
            <person name="Martens C."/>
            <person name="Dahlstrom E."/>
            <person name="Barbian K."/>
            <person name="Sykora L."/>
            <person name="Ricklefs S."/>
            <person name="Bruno D."/>
            <person name="Anzick I."/>
            <person name="Myles I."/>
            <person name="Datta S.K."/>
        </authorList>
    </citation>
    <scope>NUCLEOTIDE SEQUENCE</scope>
    <source>
        <strain evidence="2">AD2</strain>
        <plasmid evidence="3">p2-AD2</plasmid>
        <plasmid evidence="2">p3-AD2</plasmid>
    </source>
</reference>
<feature type="transmembrane region" description="Helical" evidence="1">
    <location>
        <begin position="164"/>
        <end position="182"/>
    </location>
</feature>
<name>A0A4Y1MPZ3_9PROT</name>
<evidence type="ECO:0000313" key="2">
    <source>
        <dbReference type="EMBL" id="AWV20065.1"/>
    </source>
</evidence>
<dbReference type="EMBL" id="CP025187">
    <property type="protein sequence ID" value="AWV20317.1"/>
    <property type="molecule type" value="Genomic_DNA"/>
</dbReference>
<keyword evidence="1" id="KW-1133">Transmembrane helix</keyword>
<dbReference type="GO" id="GO:0016757">
    <property type="term" value="F:glycosyltransferase activity"/>
    <property type="evidence" value="ECO:0007669"/>
    <property type="project" value="UniProtKB-KW"/>
</dbReference>
<feature type="transmembrane region" description="Helical" evidence="1">
    <location>
        <begin position="250"/>
        <end position="267"/>
    </location>
</feature>
<evidence type="ECO:0000256" key="1">
    <source>
        <dbReference type="SAM" id="Phobius"/>
    </source>
</evidence>
<protein>
    <submittedName>
        <fullName evidence="2">Alpha-L-glycero-D-manno-heptose alpha-1,3-glucosyltransferase</fullName>
        <ecNumber evidence="2">2.4.1.-</ecNumber>
    </submittedName>
</protein>
<geneLocation type="plasmid" evidence="3">
    <name>p2-AD2</name>
</geneLocation>
<keyword evidence="1" id="KW-0812">Transmembrane</keyword>
<feature type="transmembrane region" description="Helical" evidence="1">
    <location>
        <begin position="36"/>
        <end position="56"/>
    </location>
</feature>
<sequence>MSAPLVATREVRERTHAAGGGQRTVASPLSLGRARLMLAALLLVTLLLAIASIGLVRPLFVMGAAGIGFVAWREGAARSVEVSIVLFSTAPLLRRIADLGLGYDPSGYMLLGPLLGILVPCLGLRDLIVVRGRDDGRLAPLVLMGICTSYGLFLSAFQGNLLPAATAAVKVFAPLLYGVWILRQAGRDGTIIEAAARAFMLVTPLMGLYAIWQYVSPSAWDRYWMFQSQMDSIGLPEPYSVRVFSTMNSPASYAAFSVCGLLLLGFCRNSWQAALLALPIMIGLLLSSSRSHWIALVVGVLYCGLFARTRSRSLMMIALIGLSILTAGLSDPEIADSILQRLDTLNGSVAQDGSGAARLDQFTVIYAALDKLVFGAGIAESGANLRVGMALDGEVASSIVRLGLVFGSIYLFSLGWAVVQGLACVRSHSWPQTIVAGAVLAGSLVQIPLVGITAGETGFLFWLFLGVAMASNAPTIATQWRPDA</sequence>
<proteinExistence type="predicted"/>